<name>A0A0R1WBU9_9LACO</name>
<dbReference type="SUPFAM" id="SSF89360">
    <property type="entry name" value="HesB-like domain"/>
    <property type="match status" value="1"/>
</dbReference>
<proteinExistence type="predicted"/>
<dbReference type="Proteomes" id="UP000051315">
    <property type="component" value="Unassembled WGS sequence"/>
</dbReference>
<dbReference type="InterPro" id="IPR000361">
    <property type="entry name" value="ATAP_core_dom"/>
</dbReference>
<dbReference type="PATRIC" id="fig|1423735.3.peg.453"/>
<protein>
    <recommendedName>
        <fullName evidence="1">Core domain-containing protein</fullName>
    </recommendedName>
</protein>
<organism evidence="2 3">
    <name type="scientific">Lapidilactobacillus concavus DSM 17758</name>
    <dbReference type="NCBI Taxonomy" id="1423735"/>
    <lineage>
        <taxon>Bacteria</taxon>
        <taxon>Bacillati</taxon>
        <taxon>Bacillota</taxon>
        <taxon>Bacilli</taxon>
        <taxon>Lactobacillales</taxon>
        <taxon>Lactobacillaceae</taxon>
        <taxon>Lapidilactobacillus</taxon>
    </lineage>
</organism>
<evidence type="ECO:0000313" key="2">
    <source>
        <dbReference type="EMBL" id="KRM12454.1"/>
    </source>
</evidence>
<dbReference type="Gene3D" id="2.60.300.12">
    <property type="entry name" value="HesB-like domain"/>
    <property type="match status" value="1"/>
</dbReference>
<dbReference type="STRING" id="1423735.FC15_GL000440"/>
<keyword evidence="3" id="KW-1185">Reference proteome</keyword>
<comment type="caution">
    <text evidence="2">The sequence shown here is derived from an EMBL/GenBank/DDBJ whole genome shotgun (WGS) entry which is preliminary data.</text>
</comment>
<sequence>MFMMEIKIKDAAKDYLANKISPDDVVLLALDDGSNKFSNLGGSCTIGSKFQFVVTDQLDPEFDEPLENNLNLKLYTGQPELVYLTDGLNIDYKMGFLVLSDNSGIIDGAVSVTKYEAPEKTDAELKEEMQTLGNQIC</sequence>
<evidence type="ECO:0000259" key="1">
    <source>
        <dbReference type="Pfam" id="PF01521"/>
    </source>
</evidence>
<reference evidence="2 3" key="1">
    <citation type="journal article" date="2015" name="Genome Announc.">
        <title>Expanding the biotechnology potential of lactobacilli through comparative genomics of 213 strains and associated genera.</title>
        <authorList>
            <person name="Sun Z."/>
            <person name="Harris H.M."/>
            <person name="McCann A."/>
            <person name="Guo C."/>
            <person name="Argimon S."/>
            <person name="Zhang W."/>
            <person name="Yang X."/>
            <person name="Jeffery I.B."/>
            <person name="Cooney J.C."/>
            <person name="Kagawa T.F."/>
            <person name="Liu W."/>
            <person name="Song Y."/>
            <person name="Salvetti E."/>
            <person name="Wrobel A."/>
            <person name="Rasinkangas P."/>
            <person name="Parkhill J."/>
            <person name="Rea M.C."/>
            <person name="O'Sullivan O."/>
            <person name="Ritari J."/>
            <person name="Douillard F.P."/>
            <person name="Paul Ross R."/>
            <person name="Yang R."/>
            <person name="Briner A.E."/>
            <person name="Felis G.E."/>
            <person name="de Vos W.M."/>
            <person name="Barrangou R."/>
            <person name="Klaenhammer T.R."/>
            <person name="Caufield P.W."/>
            <person name="Cui Y."/>
            <person name="Zhang H."/>
            <person name="O'Toole P.W."/>
        </authorList>
    </citation>
    <scope>NUCLEOTIDE SEQUENCE [LARGE SCALE GENOMIC DNA]</scope>
    <source>
        <strain evidence="2 3">DSM 17758</strain>
    </source>
</reference>
<evidence type="ECO:0000313" key="3">
    <source>
        <dbReference type="Proteomes" id="UP000051315"/>
    </source>
</evidence>
<gene>
    <name evidence="2" type="ORF">FC15_GL000440</name>
</gene>
<dbReference type="EMBL" id="AZFX01000015">
    <property type="protein sequence ID" value="KRM12454.1"/>
    <property type="molecule type" value="Genomic_DNA"/>
</dbReference>
<dbReference type="AlphaFoldDB" id="A0A0R1WBU9"/>
<dbReference type="Pfam" id="PF01521">
    <property type="entry name" value="Fe-S_biosyn"/>
    <property type="match status" value="1"/>
</dbReference>
<dbReference type="InterPro" id="IPR035903">
    <property type="entry name" value="HesB-like_dom_sf"/>
</dbReference>
<feature type="domain" description="Core" evidence="1">
    <location>
        <begin position="4"/>
        <end position="113"/>
    </location>
</feature>
<accession>A0A0R1WBU9</accession>